<dbReference type="PROSITE" id="PS50164">
    <property type="entry name" value="GIY_YIG"/>
    <property type="match status" value="1"/>
</dbReference>
<protein>
    <submittedName>
        <fullName evidence="2">GIY-YIG nuclease family protein</fullName>
    </submittedName>
</protein>
<evidence type="ECO:0000313" key="3">
    <source>
        <dbReference type="Proteomes" id="UP001622612"/>
    </source>
</evidence>
<dbReference type="Pfam" id="PF01541">
    <property type="entry name" value="GIY-YIG"/>
    <property type="match status" value="1"/>
</dbReference>
<dbReference type="InterPro" id="IPR000305">
    <property type="entry name" value="GIY-YIG_endonuc"/>
</dbReference>
<organism evidence="2 3">
    <name type="scientific">Metamycoplasma faucium</name>
    <dbReference type="NCBI Taxonomy" id="56142"/>
    <lineage>
        <taxon>Bacteria</taxon>
        <taxon>Bacillati</taxon>
        <taxon>Mycoplasmatota</taxon>
        <taxon>Mycoplasmoidales</taxon>
        <taxon>Metamycoplasmataceae</taxon>
        <taxon>Metamycoplasma</taxon>
    </lineage>
</organism>
<keyword evidence="3" id="KW-1185">Reference proteome</keyword>
<evidence type="ECO:0000313" key="2">
    <source>
        <dbReference type="EMBL" id="WYM97432.1"/>
    </source>
</evidence>
<dbReference type="SUPFAM" id="SSF82771">
    <property type="entry name" value="GIY-YIG endonuclease"/>
    <property type="match status" value="1"/>
</dbReference>
<feature type="domain" description="GIY-YIG" evidence="1">
    <location>
        <begin position="59"/>
        <end position="131"/>
    </location>
</feature>
<dbReference type="EMBL" id="CP088155">
    <property type="protein sequence ID" value="WYM97432.1"/>
    <property type="molecule type" value="Genomic_DNA"/>
</dbReference>
<gene>
    <name evidence="2" type="ORF">LQ356_00845</name>
</gene>
<proteinExistence type="predicted"/>
<dbReference type="InterPro" id="IPR035901">
    <property type="entry name" value="GIY-YIG_endonuc_sf"/>
</dbReference>
<dbReference type="CDD" id="cd10447">
    <property type="entry name" value="GIY-YIG_unchar_2"/>
    <property type="match status" value="1"/>
</dbReference>
<reference evidence="2" key="1">
    <citation type="submission" date="2021-11" db="EMBL/GenBank/DDBJ databases">
        <title>The first genome sequence of unculturable Mycoplasma faucium obtained by de novo assembly of metagenomic reads.</title>
        <authorList>
            <person name="Sabat A.J."/>
            <person name="Bathoorn E."/>
            <person name="Akkerboom V."/>
            <person name="Friedrich A.W."/>
        </authorList>
    </citation>
    <scope>NUCLEOTIDE SEQUENCE [LARGE SCALE GENOMIC DNA]</scope>
    <source>
        <strain evidence="2">UMCG-MFM1</strain>
    </source>
</reference>
<dbReference type="RefSeq" id="WP_405311869.1">
    <property type="nucleotide sequence ID" value="NZ_CP088155.1"/>
</dbReference>
<sequence>MNNFDFNKTHLTTIRLILHDGTLDGILRITTLKWPLSGVMLVSPREHINKLIKQYKECENWGIYLLISKEQVYIGQASELKSRIKQHLLGKDWWERVFIFTTDNDSLNRGDIDYIEGILINHANEVKKLNSDNKKSGNKTNIDYYRKAELDEYIRESLFILNFIGVDVFDSKINTNKKITSLTNLIESKPIEQINNRNKKEIFNYIKSKIKIDLNKNSFYSKFYENKKSYWLTLKSYSLNNDIKIILNNTIKQKIFVLLIPAKTFDLSINKEVGKIYKTRNDDRFDLYIDDNLIEKQNKIDLSRFKIHEITYNN</sequence>
<dbReference type="Proteomes" id="UP001622612">
    <property type="component" value="Chromosome"/>
</dbReference>
<name>A0ABZ2TLU8_9BACT</name>
<accession>A0ABZ2TLU8</accession>
<evidence type="ECO:0000259" key="1">
    <source>
        <dbReference type="PROSITE" id="PS50164"/>
    </source>
</evidence>